<accession>A0ABY4QMT1</accession>
<feature type="domain" description="DUF3322" evidence="2">
    <location>
        <begin position="8"/>
        <end position="189"/>
    </location>
</feature>
<evidence type="ECO:0000259" key="1">
    <source>
        <dbReference type="Pfam" id="PF09983"/>
    </source>
</evidence>
<protein>
    <submittedName>
        <fullName evidence="3">DUF2220 family protein</fullName>
    </submittedName>
</protein>
<dbReference type="Proteomes" id="UP001056610">
    <property type="component" value="Chromosome"/>
</dbReference>
<dbReference type="InterPro" id="IPR024534">
    <property type="entry name" value="JetD_C"/>
</dbReference>
<sequence>MTREWSTPQSIRARLRRRWDTGAALTARARGDAFAPIDLPIRGPTASELGARYAEVVDWARQWAPPSPDYTVTTKVLGSRRVGANEIPDRIRIDSYDGLVGFLGTTAQARRHLQLAALAKDLAPQIYSWVVEKPMRALAHGAEFDRLLACVGWLVDNSDRDRYLRQIDVPGVDTKFVEHHHAILSELADLVIDEPADGRARDFAVRYGFRGKPSRVRIRILDPTASVLPAGVSDIELRVDETRPGLFDVDRVFLVENEVTCLAFPAVPRSLLIFGGGYAVSRVAQLDWLRGVPLYYWGDIDTHGFRILNGLRSSFPEVRSMLMDRGTLIAHEQHWDREPAPVNTHLPHLRPDEAALYRDLVEEVLGPAVRLEQERISYPVAESTARALS</sequence>
<dbReference type="Pfam" id="PF09983">
    <property type="entry name" value="JetD_C"/>
    <property type="match status" value="1"/>
</dbReference>
<dbReference type="RefSeq" id="WP_219068498.1">
    <property type="nucleotide sequence ID" value="NZ_CAJUXY010000039.1"/>
</dbReference>
<organism evidence="3 4">
    <name type="scientific">Candidatus Mycobacterium methanotrophicum</name>
    <dbReference type="NCBI Taxonomy" id="2943498"/>
    <lineage>
        <taxon>Bacteria</taxon>
        <taxon>Bacillati</taxon>
        <taxon>Actinomycetota</taxon>
        <taxon>Actinomycetes</taxon>
        <taxon>Mycobacteriales</taxon>
        <taxon>Mycobacteriaceae</taxon>
        <taxon>Mycobacterium</taxon>
    </lineage>
</organism>
<feature type="domain" description="Wadjet protein JetD C-terminal" evidence="1">
    <location>
        <begin position="208"/>
        <end position="383"/>
    </location>
</feature>
<gene>
    <name evidence="3" type="ORF">M5I08_03875</name>
</gene>
<keyword evidence="4" id="KW-1185">Reference proteome</keyword>
<reference evidence="3" key="1">
    <citation type="submission" date="2022-05" db="EMBL/GenBank/DDBJ databases">
        <title>A methanotrophic Mycobacterium dominates a cave microbial ecosystem.</title>
        <authorList>
            <person name="Van Spanning R.J.M."/>
            <person name="Guan Q."/>
            <person name="Melkonian C."/>
            <person name="Gallant J."/>
            <person name="Polerecky L."/>
            <person name="Flot J.-F."/>
            <person name="Brandt B.W."/>
            <person name="Braster M."/>
            <person name="Iturbe Espinoza P."/>
            <person name="Aerts J."/>
            <person name="Meima-Franke M."/>
            <person name="Piersma S.R."/>
            <person name="Bunduc C."/>
            <person name="Ummels R."/>
            <person name="Pain A."/>
            <person name="Fleming E.J."/>
            <person name="van der Wel N."/>
            <person name="Gherman V.D."/>
            <person name="Sarbu S.M."/>
            <person name="Bodelier P.L.E."/>
            <person name="Bitter W."/>
        </authorList>
    </citation>
    <scope>NUCLEOTIDE SEQUENCE</scope>
    <source>
        <strain evidence="3">Sulfur Cave</strain>
    </source>
</reference>
<name>A0ABY4QMT1_9MYCO</name>
<evidence type="ECO:0000259" key="2">
    <source>
        <dbReference type="Pfam" id="PF11795"/>
    </source>
</evidence>
<evidence type="ECO:0000313" key="4">
    <source>
        <dbReference type="Proteomes" id="UP001056610"/>
    </source>
</evidence>
<dbReference type="Pfam" id="PF11795">
    <property type="entry name" value="DUF3322"/>
    <property type="match status" value="1"/>
</dbReference>
<proteinExistence type="predicted"/>
<dbReference type="PIRSF" id="PIRSF028408">
    <property type="entry name" value="UCP028408"/>
    <property type="match status" value="1"/>
</dbReference>
<dbReference type="InterPro" id="IPR014544">
    <property type="entry name" value="UCP028408"/>
</dbReference>
<dbReference type="InterPro" id="IPR024537">
    <property type="entry name" value="DUF3322"/>
</dbReference>
<evidence type="ECO:0000313" key="3">
    <source>
        <dbReference type="EMBL" id="UQX11618.1"/>
    </source>
</evidence>
<dbReference type="EMBL" id="CP097320">
    <property type="protein sequence ID" value="UQX11618.1"/>
    <property type="molecule type" value="Genomic_DNA"/>
</dbReference>